<dbReference type="EMBL" id="JAAQPH010000005">
    <property type="protein sequence ID" value="NIA68655.1"/>
    <property type="molecule type" value="Genomic_DNA"/>
</dbReference>
<dbReference type="GO" id="GO:0005737">
    <property type="term" value="C:cytoplasm"/>
    <property type="evidence" value="ECO:0007669"/>
    <property type="project" value="UniProtKB-SubCell"/>
</dbReference>
<keyword evidence="5 6" id="KW-0949">S-adenosyl-L-methionine</keyword>
<comment type="function">
    <text evidence="6">Methylates ribosomal protein L11.</text>
</comment>
<feature type="binding site" evidence="6">
    <location>
        <position position="179"/>
    </location>
    <ligand>
        <name>S-adenosyl-L-methionine</name>
        <dbReference type="ChEBI" id="CHEBI:59789"/>
    </ligand>
</feature>
<feature type="binding site" evidence="6">
    <location>
        <position position="134"/>
    </location>
    <ligand>
        <name>S-adenosyl-L-methionine</name>
        <dbReference type="ChEBI" id="CHEBI:59789"/>
    </ligand>
</feature>
<keyword evidence="4 6" id="KW-0808">Transferase</keyword>
<reference evidence="7" key="1">
    <citation type="submission" date="2020-03" db="EMBL/GenBank/DDBJ databases">
        <title>Genome of Pelagibius litoralis DSM 21314T.</title>
        <authorList>
            <person name="Wang G."/>
        </authorList>
    </citation>
    <scope>NUCLEOTIDE SEQUENCE</scope>
    <source>
        <strain evidence="7">DSM 21314</strain>
    </source>
</reference>
<comment type="similarity">
    <text evidence="1 6">Belongs to the methyltransferase superfamily. PrmA family.</text>
</comment>
<evidence type="ECO:0000256" key="6">
    <source>
        <dbReference type="HAMAP-Rule" id="MF_00735"/>
    </source>
</evidence>
<dbReference type="HAMAP" id="MF_00735">
    <property type="entry name" value="Methyltr_PrmA"/>
    <property type="match status" value="1"/>
</dbReference>
<evidence type="ECO:0000256" key="2">
    <source>
        <dbReference type="ARBA" id="ARBA00022490"/>
    </source>
</evidence>
<keyword evidence="8" id="KW-1185">Reference proteome</keyword>
<accession>A0A967C555</accession>
<dbReference type="SUPFAM" id="SSF53335">
    <property type="entry name" value="S-adenosyl-L-methionine-dependent methyltransferases"/>
    <property type="match status" value="1"/>
</dbReference>
<dbReference type="GO" id="GO:0032259">
    <property type="term" value="P:methylation"/>
    <property type="evidence" value="ECO:0007669"/>
    <property type="project" value="UniProtKB-KW"/>
</dbReference>
<dbReference type="PANTHER" id="PTHR43648">
    <property type="entry name" value="ELECTRON TRANSFER FLAVOPROTEIN BETA SUBUNIT LYSINE METHYLTRANSFERASE"/>
    <property type="match status" value="1"/>
</dbReference>
<evidence type="ECO:0000256" key="5">
    <source>
        <dbReference type="ARBA" id="ARBA00022691"/>
    </source>
</evidence>
<dbReference type="Gene3D" id="3.40.50.150">
    <property type="entry name" value="Vaccinia Virus protein VP39"/>
    <property type="match status" value="1"/>
</dbReference>
<dbReference type="EC" id="2.1.1.-" evidence="6"/>
<dbReference type="InterPro" id="IPR029063">
    <property type="entry name" value="SAM-dependent_MTases_sf"/>
</dbReference>
<dbReference type="AlphaFoldDB" id="A0A967C555"/>
<dbReference type="CDD" id="cd02440">
    <property type="entry name" value="AdoMet_MTases"/>
    <property type="match status" value="1"/>
</dbReference>
<evidence type="ECO:0000256" key="3">
    <source>
        <dbReference type="ARBA" id="ARBA00022603"/>
    </source>
</evidence>
<keyword evidence="2 6" id="KW-0963">Cytoplasm</keyword>
<dbReference type="InterPro" id="IPR050078">
    <property type="entry name" value="Ribosomal_L11_MeTrfase_PrmA"/>
</dbReference>
<dbReference type="Proteomes" id="UP000761264">
    <property type="component" value="Unassembled WGS sequence"/>
</dbReference>
<sequence length="289" mass="30753">MTATYCLTLALPEPSLTAFEAVFEPLGGALVTGGKDAAGLIPWQLYLADPPGPEELDRLLTLGAETAGIETPGHRLEQLPEVDWVAESQRSLPAITAGRFRIRGSHITGPAPWGAIDLLIDANAAFGTGRHETTRGCLLAMQALAKRRSVEKVLDMGCGSGVLAMAAARLWPCSVLGVDNDAPSLVVTRENLRSNGVSDRVTVMLSDGFRRAEIRARGPYDLILANILAAPLCAMAQDLRCHLAPGGVVVLSGLLVSQEQPVIARYRAAGLRLVTRYRLAEWSTLVLAG</sequence>
<organism evidence="7 8">
    <name type="scientific">Pelagibius litoralis</name>
    <dbReference type="NCBI Taxonomy" id="374515"/>
    <lineage>
        <taxon>Bacteria</taxon>
        <taxon>Pseudomonadati</taxon>
        <taxon>Pseudomonadota</taxon>
        <taxon>Alphaproteobacteria</taxon>
        <taxon>Rhodospirillales</taxon>
        <taxon>Rhodovibrionaceae</taxon>
        <taxon>Pelagibius</taxon>
    </lineage>
</organism>
<dbReference type="RefSeq" id="WP_167223462.1">
    <property type="nucleotide sequence ID" value="NZ_JAAQPH010000005.1"/>
</dbReference>
<gene>
    <name evidence="6" type="primary">prmA</name>
    <name evidence="7" type="ORF">HBA54_08630</name>
</gene>
<feature type="binding site" evidence="6">
    <location>
        <position position="157"/>
    </location>
    <ligand>
        <name>S-adenosyl-L-methionine</name>
        <dbReference type="ChEBI" id="CHEBI:59789"/>
    </ligand>
</feature>
<keyword evidence="7" id="KW-0689">Ribosomal protein</keyword>
<dbReference type="GO" id="GO:0005840">
    <property type="term" value="C:ribosome"/>
    <property type="evidence" value="ECO:0007669"/>
    <property type="project" value="UniProtKB-KW"/>
</dbReference>
<evidence type="ECO:0000256" key="1">
    <source>
        <dbReference type="ARBA" id="ARBA00009741"/>
    </source>
</evidence>
<dbReference type="GO" id="GO:0008276">
    <property type="term" value="F:protein methyltransferase activity"/>
    <property type="evidence" value="ECO:0007669"/>
    <property type="project" value="UniProtKB-UniRule"/>
</dbReference>
<dbReference type="Pfam" id="PF06325">
    <property type="entry name" value="PrmA"/>
    <property type="match status" value="1"/>
</dbReference>
<feature type="binding site" evidence="6">
    <location>
        <position position="226"/>
    </location>
    <ligand>
        <name>S-adenosyl-L-methionine</name>
        <dbReference type="ChEBI" id="CHEBI:59789"/>
    </ligand>
</feature>
<comment type="caution">
    <text evidence="7">The sequence shown here is derived from an EMBL/GenBank/DDBJ whole genome shotgun (WGS) entry which is preliminary data.</text>
</comment>
<keyword evidence="7" id="KW-0687">Ribonucleoprotein</keyword>
<protein>
    <recommendedName>
        <fullName evidence="6">Ribosomal protein L11 methyltransferase</fullName>
        <shortName evidence="6">L11 Mtase</shortName>
        <ecNumber evidence="6">2.1.1.-</ecNumber>
    </recommendedName>
</protein>
<dbReference type="PANTHER" id="PTHR43648:SF1">
    <property type="entry name" value="ELECTRON TRANSFER FLAVOPROTEIN BETA SUBUNIT LYSINE METHYLTRANSFERASE"/>
    <property type="match status" value="1"/>
</dbReference>
<comment type="subcellular location">
    <subcellularLocation>
        <location evidence="6">Cytoplasm</location>
    </subcellularLocation>
</comment>
<dbReference type="InterPro" id="IPR004498">
    <property type="entry name" value="Ribosomal_PrmA_MeTrfase"/>
</dbReference>
<evidence type="ECO:0000313" key="7">
    <source>
        <dbReference type="EMBL" id="NIA68655.1"/>
    </source>
</evidence>
<evidence type="ECO:0000256" key="4">
    <source>
        <dbReference type="ARBA" id="ARBA00022679"/>
    </source>
</evidence>
<proteinExistence type="inferred from homology"/>
<comment type="catalytic activity">
    <reaction evidence="6">
        <text>L-lysyl-[protein] + 3 S-adenosyl-L-methionine = N(6),N(6),N(6)-trimethyl-L-lysyl-[protein] + 3 S-adenosyl-L-homocysteine + 3 H(+)</text>
        <dbReference type="Rhea" id="RHEA:54192"/>
        <dbReference type="Rhea" id="RHEA-COMP:9752"/>
        <dbReference type="Rhea" id="RHEA-COMP:13826"/>
        <dbReference type="ChEBI" id="CHEBI:15378"/>
        <dbReference type="ChEBI" id="CHEBI:29969"/>
        <dbReference type="ChEBI" id="CHEBI:57856"/>
        <dbReference type="ChEBI" id="CHEBI:59789"/>
        <dbReference type="ChEBI" id="CHEBI:61961"/>
    </reaction>
</comment>
<name>A0A967C555_9PROT</name>
<keyword evidence="3 6" id="KW-0489">Methyltransferase</keyword>
<evidence type="ECO:0000313" key="8">
    <source>
        <dbReference type="Proteomes" id="UP000761264"/>
    </source>
</evidence>